<proteinExistence type="predicted"/>
<comment type="caution">
    <text evidence="2">The sequence shown here is derived from an EMBL/GenBank/DDBJ whole genome shotgun (WGS) entry which is preliminary data.</text>
</comment>
<dbReference type="AlphaFoldDB" id="A0AAN7Z0Q9"/>
<evidence type="ECO:0000313" key="2">
    <source>
        <dbReference type="EMBL" id="KAK5624772.1"/>
    </source>
</evidence>
<evidence type="ECO:0000256" key="1">
    <source>
        <dbReference type="SAM" id="MobiDB-lite"/>
    </source>
</evidence>
<protein>
    <submittedName>
        <fullName evidence="2">Uncharacterized protein</fullName>
    </submittedName>
</protein>
<feature type="region of interest" description="Disordered" evidence="1">
    <location>
        <begin position="1"/>
        <end position="26"/>
    </location>
</feature>
<reference evidence="2 3" key="1">
    <citation type="submission" date="2023-10" db="EMBL/GenBank/DDBJ databases">
        <title>Draft genome sequence of Xylaria bambusicola isolate GMP-LS, the root and basal stem rot pathogen of sugarcane in Indonesia.</title>
        <authorList>
            <person name="Selvaraj P."/>
            <person name="Muralishankar V."/>
            <person name="Muruganantham S."/>
            <person name="Sp S."/>
            <person name="Haryani S."/>
            <person name="Lau K.J.X."/>
            <person name="Naqvi N.I."/>
        </authorList>
    </citation>
    <scope>NUCLEOTIDE SEQUENCE [LARGE SCALE GENOMIC DNA]</scope>
    <source>
        <strain evidence="2">GMP-LS</strain>
    </source>
</reference>
<sequence length="78" mass="8168">MAVTDEPVVVDDENGETTATARKEETVPPPAANIAAEIEPGTGTGTGTDHQGIDFVTLGMFIIGKLSAPSQMHSRLFQ</sequence>
<name>A0AAN7Z0Q9_9PEZI</name>
<keyword evidence="3" id="KW-1185">Reference proteome</keyword>
<dbReference type="EMBL" id="JAWHQM010000001">
    <property type="protein sequence ID" value="KAK5624772.1"/>
    <property type="molecule type" value="Genomic_DNA"/>
</dbReference>
<accession>A0AAN7Z0Q9</accession>
<gene>
    <name evidence="2" type="ORF">RRF57_000488</name>
</gene>
<dbReference type="Proteomes" id="UP001305414">
    <property type="component" value="Unassembled WGS sequence"/>
</dbReference>
<evidence type="ECO:0000313" key="3">
    <source>
        <dbReference type="Proteomes" id="UP001305414"/>
    </source>
</evidence>
<organism evidence="2 3">
    <name type="scientific">Xylaria bambusicola</name>
    <dbReference type="NCBI Taxonomy" id="326684"/>
    <lineage>
        <taxon>Eukaryota</taxon>
        <taxon>Fungi</taxon>
        <taxon>Dikarya</taxon>
        <taxon>Ascomycota</taxon>
        <taxon>Pezizomycotina</taxon>
        <taxon>Sordariomycetes</taxon>
        <taxon>Xylariomycetidae</taxon>
        <taxon>Xylariales</taxon>
        <taxon>Xylariaceae</taxon>
        <taxon>Xylaria</taxon>
    </lineage>
</organism>